<keyword evidence="1" id="KW-0472">Membrane</keyword>
<feature type="transmembrane region" description="Helical" evidence="1">
    <location>
        <begin position="131"/>
        <end position="149"/>
    </location>
</feature>
<name>A0A8T1RM64_CARIL</name>
<evidence type="ECO:0000313" key="3">
    <source>
        <dbReference type="Proteomes" id="UP000811609"/>
    </source>
</evidence>
<keyword evidence="1" id="KW-0812">Transmembrane</keyword>
<gene>
    <name evidence="2" type="ORF">CIPAW_01G173000</name>
</gene>
<dbReference type="AlphaFoldDB" id="A0A8T1RM64"/>
<accession>A0A8T1RM64</accession>
<protein>
    <recommendedName>
        <fullName evidence="4">Transmembrane protein</fullName>
    </recommendedName>
</protein>
<reference evidence="2" key="1">
    <citation type="submission" date="2020-12" db="EMBL/GenBank/DDBJ databases">
        <title>WGS assembly of Carya illinoinensis cv. Pawnee.</title>
        <authorList>
            <person name="Platts A."/>
            <person name="Shu S."/>
            <person name="Wright S."/>
            <person name="Barry K."/>
            <person name="Edger P."/>
            <person name="Pires J.C."/>
            <person name="Schmutz J."/>
        </authorList>
    </citation>
    <scope>NUCLEOTIDE SEQUENCE</scope>
    <source>
        <tissue evidence="2">Leaf</tissue>
    </source>
</reference>
<dbReference type="EMBL" id="CM031809">
    <property type="protein sequence ID" value="KAG6668470.1"/>
    <property type="molecule type" value="Genomic_DNA"/>
</dbReference>
<sequence>MGNGISPSKRVTALLSNSPEFDSACDSGYSHCISLTQHAFPGVFPYQLATASDHLHRTLSTLRPHPLIMKWVPSPPSRAQVDSALRAVTHRWPNREDLTAQHESLIGPPQFKEWAIELFTDAVVSNAGKAVLCRVPIGIVGIAGIGAVTRSGKDLIGTAIGVYALGIATSVYLSCTGPR</sequence>
<dbReference type="PANTHER" id="PTHR36743">
    <property type="entry name" value="OS04G0495300 PROTEIN"/>
    <property type="match status" value="1"/>
</dbReference>
<keyword evidence="3" id="KW-1185">Reference proteome</keyword>
<evidence type="ECO:0000313" key="2">
    <source>
        <dbReference type="EMBL" id="KAG6668470.1"/>
    </source>
</evidence>
<proteinExistence type="predicted"/>
<comment type="caution">
    <text evidence="2">The sequence shown here is derived from an EMBL/GenBank/DDBJ whole genome shotgun (WGS) entry which is preliminary data.</text>
</comment>
<dbReference type="PANTHER" id="PTHR36743:SF1">
    <property type="entry name" value="OS04G0495300 PROTEIN"/>
    <property type="match status" value="1"/>
</dbReference>
<evidence type="ECO:0008006" key="4">
    <source>
        <dbReference type="Google" id="ProtNLM"/>
    </source>
</evidence>
<dbReference type="Proteomes" id="UP000811609">
    <property type="component" value="Chromosome 1"/>
</dbReference>
<feature type="transmembrane region" description="Helical" evidence="1">
    <location>
        <begin position="155"/>
        <end position="175"/>
    </location>
</feature>
<organism evidence="2 3">
    <name type="scientific">Carya illinoinensis</name>
    <name type="common">Pecan</name>
    <dbReference type="NCBI Taxonomy" id="32201"/>
    <lineage>
        <taxon>Eukaryota</taxon>
        <taxon>Viridiplantae</taxon>
        <taxon>Streptophyta</taxon>
        <taxon>Embryophyta</taxon>
        <taxon>Tracheophyta</taxon>
        <taxon>Spermatophyta</taxon>
        <taxon>Magnoliopsida</taxon>
        <taxon>eudicotyledons</taxon>
        <taxon>Gunneridae</taxon>
        <taxon>Pentapetalae</taxon>
        <taxon>rosids</taxon>
        <taxon>fabids</taxon>
        <taxon>Fagales</taxon>
        <taxon>Juglandaceae</taxon>
        <taxon>Carya</taxon>
    </lineage>
</organism>
<keyword evidence="1" id="KW-1133">Transmembrane helix</keyword>
<evidence type="ECO:0000256" key="1">
    <source>
        <dbReference type="SAM" id="Phobius"/>
    </source>
</evidence>